<keyword evidence="2" id="KW-0812">Transmembrane</keyword>
<evidence type="ECO:0000313" key="4">
    <source>
        <dbReference type="EMBL" id="UYP45357.1"/>
    </source>
</evidence>
<reference evidence="4" key="1">
    <citation type="submission" date="2022-09" db="EMBL/GenBank/DDBJ databases">
        <title>Actin cytoskeleton and complex cell architecture in an #Asgard archaeon.</title>
        <authorList>
            <person name="Ponce Toledo R.I."/>
            <person name="Schleper C."/>
            <person name="Rodrigues Oliveira T."/>
            <person name="Wollweber F."/>
            <person name="Xu J."/>
            <person name="Rittmann S."/>
            <person name="Klingl A."/>
            <person name="Pilhofer M."/>
        </authorList>
    </citation>
    <scope>NUCLEOTIDE SEQUENCE</scope>
    <source>
        <strain evidence="4">B-35</strain>
    </source>
</reference>
<dbReference type="EMBL" id="CP104013">
    <property type="protein sequence ID" value="UYP45357.1"/>
    <property type="molecule type" value="Genomic_DNA"/>
</dbReference>
<dbReference type="InterPro" id="IPR037024">
    <property type="entry name" value="NiFe_Hase_small_N_sf"/>
</dbReference>
<dbReference type="Proteomes" id="UP001208689">
    <property type="component" value="Chromosome"/>
</dbReference>
<dbReference type="InterPro" id="IPR051349">
    <property type="entry name" value="Hydrogenase_assoc-protein"/>
</dbReference>
<evidence type="ECO:0000256" key="1">
    <source>
        <dbReference type="ARBA" id="ARBA00023002"/>
    </source>
</evidence>
<gene>
    <name evidence="4" type="ORF">NEF87_001642</name>
</gene>
<dbReference type="InterPro" id="IPR006137">
    <property type="entry name" value="NADH_UbQ_OxRdtase-like_20kDa"/>
</dbReference>
<dbReference type="Gene3D" id="3.40.50.700">
    <property type="entry name" value="NADH:ubiquinone oxidoreductase-like, 20kDa subunit"/>
    <property type="match status" value="1"/>
</dbReference>
<accession>A0ABY6HR48</accession>
<dbReference type="SUPFAM" id="SSF56770">
    <property type="entry name" value="HydA/Nqo6-like"/>
    <property type="match status" value="2"/>
</dbReference>
<name>A0ABY6HR48_9ARCH</name>
<dbReference type="PANTHER" id="PTHR42845">
    <property type="entry name" value="COENZYME F420-REDUCING HYDROGENASE, GAMMA SUBUNIT"/>
    <property type="match status" value="1"/>
</dbReference>
<evidence type="ECO:0000256" key="2">
    <source>
        <dbReference type="SAM" id="Phobius"/>
    </source>
</evidence>
<keyword evidence="2" id="KW-0472">Membrane</keyword>
<keyword evidence="2" id="KW-1133">Transmembrane helix</keyword>
<evidence type="ECO:0000313" key="5">
    <source>
        <dbReference type="Proteomes" id="UP001208689"/>
    </source>
</evidence>
<sequence length="450" mass="48744">MVKCSFMQLSSCWGCHQSLLDSHLTLLHVLPELEFVYWPAVVDFKIKDLEGYEDGSVDVGFLEGFIRTEGDLANAKLMRQKCKIIVAMGSCAVLGGCPGLANLYTIEELTQRKFLDTEFVDAGAKVPDQHVPKFMDAIPDLHTQVKVDVDLPGCPPKPGNIVGLIAHVLGAPDTKVDASKSMCDVCPLENCLLDAGTLCYGPITAAGDPIGKLAAGYPVSGEFGLTKAIHEGNANKLFAKLTEKPLTKDEVSQTVTALMMTLSSVPLGYLVGKADPIRAVKLDPESIKMKTFNNKEIVDYTAEGYPEMVNHIIGASMANLKDNPDYDDSAKTVCSACERNVENKEVVRYKRDYEGFPDQDKCLLIQGYVCMGPITKGGCGATCPRANSPCLGCYGPAVNVDDYAAKAMSLFPSICRDSPENIKKFFSDPAGLFARFCVPTSTLGHKLEEK</sequence>
<dbReference type="Pfam" id="PF01058">
    <property type="entry name" value="Oxidored_q6"/>
    <property type="match status" value="1"/>
</dbReference>
<feature type="transmembrane region" description="Helical" evidence="2">
    <location>
        <begin position="84"/>
        <end position="104"/>
    </location>
</feature>
<proteinExistence type="predicted"/>
<keyword evidence="1" id="KW-0560">Oxidoreductase</keyword>
<evidence type="ECO:0000259" key="3">
    <source>
        <dbReference type="Pfam" id="PF01058"/>
    </source>
</evidence>
<protein>
    <recommendedName>
        <fullName evidence="3">NADH:ubiquinone oxidoreductase-like 20kDa subunit domain-containing protein</fullName>
    </recommendedName>
</protein>
<feature type="domain" description="NADH:ubiquinone oxidoreductase-like 20kDa subunit" evidence="3">
    <location>
        <begin position="12"/>
        <end position="167"/>
    </location>
</feature>
<dbReference type="PANTHER" id="PTHR42845:SF2">
    <property type="entry name" value="F420-NON-REDUCING HYDROGENASE VHU SUBUNIT G"/>
    <property type="match status" value="1"/>
</dbReference>
<keyword evidence="5" id="KW-1185">Reference proteome</keyword>
<organism evidence="4 5">
    <name type="scientific">Candidatus Lokiarchaeum ossiferum</name>
    <dbReference type="NCBI Taxonomy" id="2951803"/>
    <lineage>
        <taxon>Archaea</taxon>
        <taxon>Promethearchaeati</taxon>
        <taxon>Promethearchaeota</taxon>
        <taxon>Promethearchaeia</taxon>
        <taxon>Promethearchaeales</taxon>
        <taxon>Promethearchaeaceae</taxon>
        <taxon>Candidatus Lokiarchaeum</taxon>
    </lineage>
</organism>